<dbReference type="PANTHER" id="PTHR30151:SF25">
    <property type="entry name" value="TAURINE TRANSPORT SYSTEM PERMEASE PROTEIN TAUC"/>
    <property type="match status" value="1"/>
</dbReference>
<evidence type="ECO:0000256" key="6">
    <source>
        <dbReference type="ARBA" id="ARBA00023136"/>
    </source>
</evidence>
<evidence type="ECO:0000256" key="2">
    <source>
        <dbReference type="ARBA" id="ARBA00022448"/>
    </source>
</evidence>
<name>A0A0X3UXI0_9ACTN</name>
<feature type="domain" description="ABC transmembrane type-1" evidence="8">
    <location>
        <begin position="58"/>
        <end position="238"/>
    </location>
</feature>
<sequence>MGGAAAPLRGLAGLAGLVVVLQVLPHSGLVSGDYLPPASEMARALWHLLAEDAFWTALGDTLTGWGLGLAIAVAAGLVAGIVIGSVPVLRAVTASTIEFLRPIPSVALIPVAVLLYGTDLRSVLLLVVYASFWQVLVQVLAGTQDVDPVAEDTARSYRLGGWGRVRYVMWPTALPYVMTGVRLAATVALVLTITAELVIGAPGLGHEIAIAQTSGAVPQVYALVLVTGLLGVAVNLMARAVERRALHWHPSVRREG</sequence>
<dbReference type="GO" id="GO:0005886">
    <property type="term" value="C:plasma membrane"/>
    <property type="evidence" value="ECO:0007669"/>
    <property type="project" value="UniProtKB-SubCell"/>
</dbReference>
<dbReference type="InterPro" id="IPR000515">
    <property type="entry name" value="MetI-like"/>
</dbReference>
<protein>
    <submittedName>
        <fullName evidence="9">ABC transporter permease</fullName>
    </submittedName>
</protein>
<dbReference type="AlphaFoldDB" id="A0A0X3UXI0"/>
<organism evidence="9 10">
    <name type="scientific">Streptomyces regalis</name>
    <dbReference type="NCBI Taxonomy" id="68262"/>
    <lineage>
        <taxon>Bacteria</taxon>
        <taxon>Bacillati</taxon>
        <taxon>Actinomycetota</taxon>
        <taxon>Actinomycetes</taxon>
        <taxon>Kitasatosporales</taxon>
        <taxon>Streptomycetaceae</taxon>
        <taxon>Streptomyces</taxon>
    </lineage>
</organism>
<accession>A0A0X3UXI0</accession>
<feature type="transmembrane region" description="Helical" evidence="7">
    <location>
        <begin position="219"/>
        <end position="238"/>
    </location>
</feature>
<comment type="caution">
    <text evidence="9">The sequence shown here is derived from an EMBL/GenBank/DDBJ whole genome shotgun (WGS) entry which is preliminary data.</text>
</comment>
<evidence type="ECO:0000313" key="10">
    <source>
        <dbReference type="Proteomes" id="UP000053923"/>
    </source>
</evidence>
<dbReference type="PANTHER" id="PTHR30151">
    <property type="entry name" value="ALKANE SULFONATE ABC TRANSPORTER-RELATED, MEMBRANE SUBUNIT"/>
    <property type="match status" value="1"/>
</dbReference>
<reference evidence="10" key="1">
    <citation type="submission" date="2015-10" db="EMBL/GenBank/DDBJ databases">
        <authorList>
            <person name="Ju K.-S."/>
            <person name="Doroghazi J.R."/>
            <person name="Metcalf W.W."/>
        </authorList>
    </citation>
    <scope>NUCLEOTIDE SEQUENCE [LARGE SCALE GENOMIC DNA]</scope>
    <source>
        <strain evidence="10">NRRL 3151</strain>
    </source>
</reference>
<dbReference type="Pfam" id="PF00528">
    <property type="entry name" value="BPD_transp_1"/>
    <property type="match status" value="1"/>
</dbReference>
<dbReference type="EMBL" id="LLZG01000128">
    <property type="protein sequence ID" value="KUL37208.1"/>
    <property type="molecule type" value="Genomic_DNA"/>
</dbReference>
<evidence type="ECO:0000256" key="4">
    <source>
        <dbReference type="ARBA" id="ARBA00022692"/>
    </source>
</evidence>
<evidence type="ECO:0000256" key="5">
    <source>
        <dbReference type="ARBA" id="ARBA00022989"/>
    </source>
</evidence>
<evidence type="ECO:0000256" key="3">
    <source>
        <dbReference type="ARBA" id="ARBA00022475"/>
    </source>
</evidence>
<dbReference type="PROSITE" id="PS50928">
    <property type="entry name" value="ABC_TM1"/>
    <property type="match status" value="1"/>
</dbReference>
<dbReference type="Proteomes" id="UP000053923">
    <property type="component" value="Unassembled WGS sequence"/>
</dbReference>
<proteinExistence type="inferred from homology"/>
<evidence type="ECO:0000256" key="7">
    <source>
        <dbReference type="RuleBase" id="RU363032"/>
    </source>
</evidence>
<dbReference type="InterPro" id="IPR035906">
    <property type="entry name" value="MetI-like_sf"/>
</dbReference>
<dbReference type="RefSeq" id="WP_062703739.1">
    <property type="nucleotide sequence ID" value="NZ_LLZG01000128.1"/>
</dbReference>
<dbReference type="GO" id="GO:0055085">
    <property type="term" value="P:transmembrane transport"/>
    <property type="evidence" value="ECO:0007669"/>
    <property type="project" value="InterPro"/>
</dbReference>
<dbReference type="GO" id="GO:0010438">
    <property type="term" value="P:cellular response to sulfur starvation"/>
    <property type="evidence" value="ECO:0007669"/>
    <property type="project" value="TreeGrafter"/>
</dbReference>
<comment type="subcellular location">
    <subcellularLocation>
        <location evidence="1 7">Cell membrane</location>
        <topology evidence="1 7">Multi-pass membrane protein</topology>
    </subcellularLocation>
</comment>
<feature type="transmembrane region" description="Helical" evidence="7">
    <location>
        <begin position="65"/>
        <end position="87"/>
    </location>
</feature>
<dbReference type="SUPFAM" id="SSF161098">
    <property type="entry name" value="MetI-like"/>
    <property type="match status" value="1"/>
</dbReference>
<feature type="transmembrane region" description="Helical" evidence="7">
    <location>
        <begin position="173"/>
        <end position="199"/>
    </location>
</feature>
<dbReference type="CDD" id="cd06261">
    <property type="entry name" value="TM_PBP2"/>
    <property type="match status" value="1"/>
</dbReference>
<keyword evidence="2 7" id="KW-0813">Transport</keyword>
<dbReference type="Gene3D" id="1.10.3720.10">
    <property type="entry name" value="MetI-like"/>
    <property type="match status" value="1"/>
</dbReference>
<keyword evidence="3" id="KW-1003">Cell membrane</keyword>
<keyword evidence="5 7" id="KW-1133">Transmembrane helix</keyword>
<keyword evidence="4 7" id="KW-0812">Transmembrane</keyword>
<evidence type="ECO:0000313" key="9">
    <source>
        <dbReference type="EMBL" id="KUL37208.1"/>
    </source>
</evidence>
<gene>
    <name evidence="9" type="ORF">ADL12_18305</name>
</gene>
<comment type="similarity">
    <text evidence="7">Belongs to the binding-protein-dependent transport system permease family.</text>
</comment>
<evidence type="ECO:0000259" key="8">
    <source>
        <dbReference type="PROSITE" id="PS50928"/>
    </source>
</evidence>
<keyword evidence="6 7" id="KW-0472">Membrane</keyword>
<keyword evidence="10" id="KW-1185">Reference proteome</keyword>
<evidence type="ECO:0000256" key="1">
    <source>
        <dbReference type="ARBA" id="ARBA00004651"/>
    </source>
</evidence>